<evidence type="ECO:0000259" key="1">
    <source>
        <dbReference type="Pfam" id="PF07833"/>
    </source>
</evidence>
<reference evidence="2 3" key="1">
    <citation type="submission" date="2019-11" db="EMBL/GenBank/DDBJ databases">
        <title>Draft genome sequences of five Paenibacillus species of dairy origin.</title>
        <authorList>
            <person name="Olajide A.M."/>
            <person name="Chen S."/>
            <person name="Lapointe G."/>
        </authorList>
    </citation>
    <scope>NUCLEOTIDE SEQUENCE [LARGE SCALE GENOMIC DNA]</scope>
    <source>
        <strain evidence="2 3">12CR55</strain>
    </source>
</reference>
<dbReference type="Pfam" id="PF07833">
    <property type="entry name" value="Cu_amine_oxidN1"/>
    <property type="match status" value="1"/>
</dbReference>
<dbReference type="InterPro" id="IPR036582">
    <property type="entry name" value="Mao_N_sf"/>
</dbReference>
<dbReference type="AlphaFoldDB" id="A0A7X2Z407"/>
<dbReference type="Gene3D" id="3.30.457.10">
    <property type="entry name" value="Copper amine oxidase-like, N-terminal domain"/>
    <property type="match status" value="1"/>
</dbReference>
<feature type="domain" description="Copper amine oxidase-like N-terminal" evidence="1">
    <location>
        <begin position="3"/>
        <end position="103"/>
    </location>
</feature>
<sequence>MQQYDQPPILQNGRTLVPLRGIFETLGATVHWNQTEETVTAFKGDRTIQLTIGSKQAKINEQLHNLDVAAKTVNNRTMVPLRFIGEALGEDVLWEQATRTVYIGNRVEPTTESANKWIEKVRDIYEDLGTQISADDYSFTAAGNGISQAFINQGNGNHKLFIHDTGDSNNFTVAAQVAIKLGGSGDASKIAAAIDTAFKGESGGPVKLGNVTVSPAGRGVILSW</sequence>
<protein>
    <recommendedName>
        <fullName evidence="1">Copper amine oxidase-like N-terminal domain-containing protein</fullName>
    </recommendedName>
</protein>
<organism evidence="2 3">
    <name type="scientific">Paenibacillus woosongensis</name>
    <dbReference type="NCBI Taxonomy" id="307580"/>
    <lineage>
        <taxon>Bacteria</taxon>
        <taxon>Bacillati</taxon>
        <taxon>Bacillota</taxon>
        <taxon>Bacilli</taxon>
        <taxon>Bacillales</taxon>
        <taxon>Paenibacillaceae</taxon>
        <taxon>Paenibacillus</taxon>
    </lineage>
</organism>
<accession>A0A7X2Z407</accession>
<dbReference type="Proteomes" id="UP000447876">
    <property type="component" value="Unassembled WGS sequence"/>
</dbReference>
<dbReference type="InterPro" id="IPR012854">
    <property type="entry name" value="Cu_amine_oxidase-like_N"/>
</dbReference>
<dbReference type="EMBL" id="WNZW01000006">
    <property type="protein sequence ID" value="MUG46421.1"/>
    <property type="molecule type" value="Genomic_DNA"/>
</dbReference>
<comment type="caution">
    <text evidence="2">The sequence shown here is derived from an EMBL/GenBank/DDBJ whole genome shotgun (WGS) entry which is preliminary data.</text>
</comment>
<proteinExistence type="predicted"/>
<name>A0A7X2Z407_9BACL</name>
<gene>
    <name evidence="2" type="ORF">GNP95_15640</name>
</gene>
<dbReference type="SUPFAM" id="SSF55383">
    <property type="entry name" value="Copper amine oxidase, domain N"/>
    <property type="match status" value="1"/>
</dbReference>
<evidence type="ECO:0000313" key="2">
    <source>
        <dbReference type="EMBL" id="MUG46421.1"/>
    </source>
</evidence>
<evidence type="ECO:0000313" key="3">
    <source>
        <dbReference type="Proteomes" id="UP000447876"/>
    </source>
</evidence>
<dbReference type="OrthoDB" id="9778320at2"/>